<dbReference type="InterPro" id="IPR042099">
    <property type="entry name" value="ANL_N_sf"/>
</dbReference>
<dbReference type="Gene3D" id="3.40.50.12780">
    <property type="entry name" value="N-terminal domain of ligase-like"/>
    <property type="match status" value="1"/>
</dbReference>
<evidence type="ECO:0000313" key="4">
    <source>
        <dbReference type="Proteomes" id="UP001198862"/>
    </source>
</evidence>
<comment type="similarity">
    <text evidence="1">Belongs to the ATP-dependent AMP-binding enzyme family.</text>
</comment>
<feature type="domain" description="AMP-dependent synthetase/ligase" evidence="2">
    <location>
        <begin position="64"/>
        <end position="426"/>
    </location>
</feature>
<dbReference type="PANTHER" id="PTHR22754:SF32">
    <property type="entry name" value="DISCO-INTERACTING PROTEIN 2"/>
    <property type="match status" value="1"/>
</dbReference>
<dbReference type="PANTHER" id="PTHR22754">
    <property type="entry name" value="DISCO-INTERACTING PROTEIN 2 DIP2 -RELATED"/>
    <property type="match status" value="1"/>
</dbReference>
<evidence type="ECO:0000313" key="3">
    <source>
        <dbReference type="EMBL" id="MCC8432122.1"/>
    </source>
</evidence>
<dbReference type="NCBIfam" id="NF006624">
    <property type="entry name" value="PRK09192.1"/>
    <property type="match status" value="1"/>
</dbReference>
<accession>A0ABS8L1D1</accession>
<evidence type="ECO:0000256" key="1">
    <source>
        <dbReference type="ARBA" id="ARBA00006432"/>
    </source>
</evidence>
<dbReference type="InterPro" id="IPR045851">
    <property type="entry name" value="AMP-bd_C_sf"/>
</dbReference>
<dbReference type="RefSeq" id="WP_230553544.1">
    <property type="nucleotide sequence ID" value="NZ_JAJISD010000013.1"/>
</dbReference>
<dbReference type="Gene3D" id="3.30.300.30">
    <property type="match status" value="1"/>
</dbReference>
<evidence type="ECO:0000259" key="2">
    <source>
        <dbReference type="Pfam" id="PF00501"/>
    </source>
</evidence>
<dbReference type="SUPFAM" id="SSF56801">
    <property type="entry name" value="Acetyl-CoA synthetase-like"/>
    <property type="match status" value="1"/>
</dbReference>
<keyword evidence="4" id="KW-1185">Reference proteome</keyword>
<dbReference type="Pfam" id="PF00501">
    <property type="entry name" value="AMP-binding"/>
    <property type="match status" value="1"/>
</dbReference>
<name>A0ABS8L1D1_9HYPH</name>
<dbReference type="EMBL" id="JAJISD010000013">
    <property type="protein sequence ID" value="MCC8432122.1"/>
    <property type="molecule type" value="Genomic_DNA"/>
</dbReference>
<comment type="caution">
    <text evidence="3">The sequence shown here is derived from an EMBL/GenBank/DDBJ whole genome shotgun (WGS) entry which is preliminary data.</text>
</comment>
<reference evidence="3 4" key="1">
    <citation type="submission" date="2021-11" db="EMBL/GenBank/DDBJ databases">
        <authorList>
            <person name="Lee D.-H."/>
            <person name="Kim S.-B."/>
        </authorList>
    </citation>
    <scope>NUCLEOTIDE SEQUENCE [LARGE SCALE GENOMIC DNA]</scope>
    <source>
        <strain evidence="3 4">KCTC 52223</strain>
    </source>
</reference>
<dbReference type="Proteomes" id="UP001198862">
    <property type="component" value="Unassembled WGS sequence"/>
</dbReference>
<sequence>MQRYASTLQSNPDRWVVAPTPTQNASLPFRRGGFGSLCEALDYAARGETGLNFFDARGRLLAPLSYRQLRQEARSFARRLIGAGFAPSERLLIVADTWPGFCIAFFGCQYAGVVPVPVPVPVGFGAKAQYISQLRKQIEASQAVGILAPDELAEFARSAAEGTSARVAGPISLFNALPEPRVELRPLGAGMACYIQFSSGSTRVPLGVDIRQDQLMANIDGSIAAQGLDDADSGVSWLPLYHDMGLIGFVLAPMCAQRTVDLLAPRDFARRPMQWLSLISRRRATITYSPSFGYDLLTRRAQTAPLAELDLSSLRLAGIGADMIQLPVLRRFAESFKAAGFDERAFMPSYGMAEVCVGLSFTPPFTGMKVDRFVDPQSGRTRDFVVCGKVLPGHAVEIRDKAGAILGERCIGRLFVRGPSVMPGYFQKPDESARVLRDGWLDTGDLGYWHQGELVITGRAKDLIIVNGRNIWPQDIEWAVESLPQIRRGDACAFSVDGAGAESVVVVVEAHPTEQTEREALLGDIKQAVKDAVGVDGRVVLIKRQPGLPRTSSGKLSRTHAKSKFVAGDYST</sequence>
<dbReference type="InterPro" id="IPR000873">
    <property type="entry name" value="AMP-dep_synth/lig_dom"/>
</dbReference>
<gene>
    <name evidence="3" type="ORF">LJ725_24370</name>
</gene>
<dbReference type="GO" id="GO:0016874">
    <property type="term" value="F:ligase activity"/>
    <property type="evidence" value="ECO:0007669"/>
    <property type="project" value="UniProtKB-KW"/>
</dbReference>
<keyword evidence="3" id="KW-0436">Ligase</keyword>
<organism evidence="3 4">
    <name type="scientific">Reyranella aquatilis</name>
    <dbReference type="NCBI Taxonomy" id="2035356"/>
    <lineage>
        <taxon>Bacteria</taxon>
        <taxon>Pseudomonadati</taxon>
        <taxon>Pseudomonadota</taxon>
        <taxon>Alphaproteobacteria</taxon>
        <taxon>Hyphomicrobiales</taxon>
        <taxon>Reyranellaceae</taxon>
        <taxon>Reyranella</taxon>
    </lineage>
</organism>
<proteinExistence type="inferred from homology"/>
<protein>
    <submittedName>
        <fullName evidence="3">Fatty acyl-AMP ligase</fullName>
    </submittedName>
</protein>